<keyword evidence="3" id="KW-1185">Reference proteome</keyword>
<evidence type="ECO:0000313" key="3">
    <source>
        <dbReference type="Proteomes" id="UP001207654"/>
    </source>
</evidence>
<feature type="region of interest" description="Disordered" evidence="1">
    <location>
        <begin position="67"/>
        <end position="90"/>
    </location>
</feature>
<accession>A0ABT3ZWL8</accession>
<name>A0ABT3ZWL8_9BACT</name>
<sequence>MAELPRCETLRDIQTLSGRQVLLVGLYQQVDMRMRPKPPPVYRGHVRENHEGRRVEVTGIIHEESPAPPEMAAYTTGPVLSPVERIQPAQ</sequence>
<reference evidence="2 3" key="1">
    <citation type="submission" date="2022-11" db="EMBL/GenBank/DDBJ databases">
        <title>Minimal conservation of predation-associated metabolite biosynthetic gene clusters underscores biosynthetic potential of Myxococcota including descriptions for ten novel species: Archangium lansinium sp. nov., Myxococcus landrumus sp. nov., Nannocystis bai.</title>
        <authorList>
            <person name="Ahearne A."/>
            <person name="Stevens C."/>
            <person name="Phillips K."/>
        </authorList>
    </citation>
    <scope>NUCLEOTIDE SEQUENCE [LARGE SCALE GENOMIC DNA]</scope>
    <source>
        <strain evidence="2 3">MIWBW</strain>
    </source>
</reference>
<protein>
    <recommendedName>
        <fullName evidence="4">Lipoprotein</fullName>
    </recommendedName>
</protein>
<evidence type="ECO:0000313" key="2">
    <source>
        <dbReference type="EMBL" id="MCY1073798.1"/>
    </source>
</evidence>
<proteinExistence type="predicted"/>
<dbReference type="EMBL" id="JAPNKA010000001">
    <property type="protein sequence ID" value="MCY1073798.1"/>
    <property type="molecule type" value="Genomic_DNA"/>
</dbReference>
<evidence type="ECO:0000256" key="1">
    <source>
        <dbReference type="SAM" id="MobiDB-lite"/>
    </source>
</evidence>
<gene>
    <name evidence="2" type="ORF">OV287_04815</name>
</gene>
<dbReference type="Proteomes" id="UP001207654">
    <property type="component" value="Unassembled WGS sequence"/>
</dbReference>
<evidence type="ECO:0008006" key="4">
    <source>
        <dbReference type="Google" id="ProtNLM"/>
    </source>
</evidence>
<dbReference type="RefSeq" id="WP_267532790.1">
    <property type="nucleotide sequence ID" value="NZ_JAPNKA010000001.1"/>
</dbReference>
<comment type="caution">
    <text evidence="2">The sequence shown here is derived from an EMBL/GenBank/DDBJ whole genome shotgun (WGS) entry which is preliminary data.</text>
</comment>
<organism evidence="2 3">
    <name type="scientific">Archangium lansingense</name>
    <dbReference type="NCBI Taxonomy" id="2995310"/>
    <lineage>
        <taxon>Bacteria</taxon>
        <taxon>Pseudomonadati</taxon>
        <taxon>Myxococcota</taxon>
        <taxon>Myxococcia</taxon>
        <taxon>Myxococcales</taxon>
        <taxon>Cystobacterineae</taxon>
        <taxon>Archangiaceae</taxon>
        <taxon>Archangium</taxon>
    </lineage>
</organism>